<dbReference type="PANTHER" id="PTHR13285:SF23">
    <property type="entry name" value="TEICHOIC ACID D-ALANYLTRANSFERASE"/>
    <property type="match status" value="1"/>
</dbReference>
<keyword evidence="9 14" id="KW-1133">Transmembrane helix</keyword>
<dbReference type="GO" id="GO:0042121">
    <property type="term" value="P:alginic acid biosynthetic process"/>
    <property type="evidence" value="ECO:0007669"/>
    <property type="project" value="UniProtKB-KW"/>
</dbReference>
<comment type="similarity">
    <text evidence="3 13">Belongs to the membrane-bound acyltransferase family.</text>
</comment>
<evidence type="ECO:0000256" key="1">
    <source>
        <dbReference type="ARBA" id="ARBA00004651"/>
    </source>
</evidence>
<dbReference type="PANTHER" id="PTHR13285">
    <property type="entry name" value="ACYLTRANSFERASE"/>
    <property type="match status" value="1"/>
</dbReference>
<feature type="transmembrane region" description="Helical" evidence="14">
    <location>
        <begin position="226"/>
        <end position="246"/>
    </location>
</feature>
<dbReference type="RefSeq" id="WP_264711560.1">
    <property type="nucleotide sequence ID" value="NZ_JAPDNT010000001.1"/>
</dbReference>
<keyword evidence="8" id="KW-0016">Alginate biosynthesis</keyword>
<feature type="transmembrane region" description="Helical" evidence="14">
    <location>
        <begin position="76"/>
        <end position="100"/>
    </location>
</feature>
<dbReference type="PIRSF" id="PIRSF500217">
    <property type="entry name" value="AlgI"/>
    <property type="match status" value="1"/>
</dbReference>
<feature type="transmembrane region" description="Helical" evidence="14">
    <location>
        <begin position="106"/>
        <end position="128"/>
    </location>
</feature>
<protein>
    <recommendedName>
        <fullName evidence="4">Probable alginate O-acetylase AlgI</fullName>
    </recommendedName>
    <alternativeName>
        <fullName evidence="12">Alginate biosynthesis protein AlgI</fullName>
    </alternativeName>
</protein>
<feature type="transmembrane region" description="Helical" evidence="14">
    <location>
        <begin position="45"/>
        <end position="64"/>
    </location>
</feature>
<keyword evidence="7 14" id="KW-0812">Transmembrane</keyword>
<dbReference type="InterPro" id="IPR004299">
    <property type="entry name" value="MBOAT_fam"/>
</dbReference>
<evidence type="ECO:0000256" key="13">
    <source>
        <dbReference type="PIRNR" id="PIRNR016636"/>
    </source>
</evidence>
<evidence type="ECO:0000256" key="10">
    <source>
        <dbReference type="ARBA" id="ARBA00023136"/>
    </source>
</evidence>
<evidence type="ECO:0000256" key="2">
    <source>
        <dbReference type="ARBA" id="ARBA00005182"/>
    </source>
</evidence>
<dbReference type="GO" id="GO:0016746">
    <property type="term" value="F:acyltransferase activity"/>
    <property type="evidence" value="ECO:0007669"/>
    <property type="project" value="UniProtKB-KW"/>
</dbReference>
<dbReference type="Proteomes" id="UP001165679">
    <property type="component" value="Unassembled WGS sequence"/>
</dbReference>
<dbReference type="EMBL" id="JAPDNT010000001">
    <property type="protein sequence ID" value="MCW3472976.1"/>
    <property type="molecule type" value="Genomic_DNA"/>
</dbReference>
<dbReference type="InterPro" id="IPR028362">
    <property type="entry name" value="AlgI"/>
</dbReference>
<feature type="transmembrane region" description="Helical" evidence="14">
    <location>
        <begin position="437"/>
        <end position="458"/>
    </location>
</feature>
<keyword evidence="16" id="KW-1185">Reference proteome</keyword>
<evidence type="ECO:0000256" key="11">
    <source>
        <dbReference type="ARBA" id="ARBA00023315"/>
    </source>
</evidence>
<dbReference type="GO" id="GO:0005886">
    <property type="term" value="C:plasma membrane"/>
    <property type="evidence" value="ECO:0007669"/>
    <property type="project" value="UniProtKB-SubCell"/>
</dbReference>
<gene>
    <name evidence="15" type="ORF">OL599_00150</name>
</gene>
<evidence type="ECO:0000256" key="8">
    <source>
        <dbReference type="ARBA" id="ARBA00022841"/>
    </source>
</evidence>
<evidence type="ECO:0000256" key="5">
    <source>
        <dbReference type="ARBA" id="ARBA00022475"/>
    </source>
</evidence>
<evidence type="ECO:0000256" key="4">
    <source>
        <dbReference type="ARBA" id="ARBA00016084"/>
    </source>
</evidence>
<feature type="transmembrane region" description="Helical" evidence="14">
    <location>
        <begin position="148"/>
        <end position="167"/>
    </location>
</feature>
<evidence type="ECO:0000256" key="6">
    <source>
        <dbReference type="ARBA" id="ARBA00022679"/>
    </source>
</evidence>
<comment type="subcellular location">
    <subcellularLocation>
        <location evidence="1">Cell membrane</location>
        <topology evidence="1">Multi-pass membrane protein</topology>
    </subcellularLocation>
</comment>
<comment type="pathway">
    <text evidence="2">Glycan biosynthesis; alginate biosynthesis.</text>
</comment>
<evidence type="ECO:0000256" key="7">
    <source>
        <dbReference type="ARBA" id="ARBA00022692"/>
    </source>
</evidence>
<dbReference type="Pfam" id="PF03062">
    <property type="entry name" value="MBOAT"/>
    <property type="match status" value="1"/>
</dbReference>
<feature type="transmembrane region" description="Helical" evidence="14">
    <location>
        <begin position="365"/>
        <end position="382"/>
    </location>
</feature>
<keyword evidence="6 13" id="KW-0808">Transferase</keyword>
<proteinExistence type="inferred from homology"/>
<dbReference type="AlphaFoldDB" id="A0AA41YIW5"/>
<feature type="transmembrane region" description="Helical" evidence="14">
    <location>
        <begin position="305"/>
        <end position="322"/>
    </location>
</feature>
<evidence type="ECO:0000256" key="12">
    <source>
        <dbReference type="ARBA" id="ARBA00031030"/>
    </source>
</evidence>
<reference evidence="15" key="2">
    <citation type="submission" date="2022-10" db="EMBL/GenBank/DDBJ databases">
        <authorList>
            <person name="Trinh H.N."/>
        </authorList>
    </citation>
    <scope>NUCLEOTIDE SEQUENCE</scope>
    <source>
        <strain evidence="15">RN2-1</strain>
    </source>
</reference>
<dbReference type="InterPro" id="IPR024194">
    <property type="entry name" value="Ac/AlaTfrase_AlgI/DltB"/>
</dbReference>
<evidence type="ECO:0000256" key="9">
    <source>
        <dbReference type="ARBA" id="ARBA00022989"/>
    </source>
</evidence>
<dbReference type="InterPro" id="IPR051085">
    <property type="entry name" value="MB_O-acyltransferase"/>
</dbReference>
<organism evidence="15 16">
    <name type="scientific">Limobrevibacterium gyesilva</name>
    <dbReference type="NCBI Taxonomy" id="2991712"/>
    <lineage>
        <taxon>Bacteria</taxon>
        <taxon>Pseudomonadati</taxon>
        <taxon>Pseudomonadota</taxon>
        <taxon>Alphaproteobacteria</taxon>
        <taxon>Acetobacterales</taxon>
        <taxon>Acetobacteraceae</taxon>
        <taxon>Limobrevibacterium</taxon>
    </lineage>
</organism>
<dbReference type="PIRSF" id="PIRSF016636">
    <property type="entry name" value="AlgI_DltB"/>
    <property type="match status" value="1"/>
</dbReference>
<keyword evidence="10 13" id="KW-0472">Membrane</keyword>
<evidence type="ECO:0000313" key="15">
    <source>
        <dbReference type="EMBL" id="MCW3472976.1"/>
    </source>
</evidence>
<keyword evidence="5 13" id="KW-1003">Cell membrane</keyword>
<accession>A0AA41YIW5</accession>
<evidence type="ECO:0000313" key="16">
    <source>
        <dbReference type="Proteomes" id="UP001165679"/>
    </source>
</evidence>
<name>A0AA41YIW5_9PROT</name>
<reference evidence="15" key="1">
    <citation type="submission" date="2022-09" db="EMBL/GenBank/DDBJ databases">
        <title>Rhodovastum sp. nov. RN2-1 isolated from soil in Seongnam, South Korea.</title>
        <authorList>
            <person name="Le N.T."/>
        </authorList>
    </citation>
    <scope>NUCLEOTIDE SEQUENCE</scope>
    <source>
        <strain evidence="15">RN2-1</strain>
    </source>
</reference>
<sequence length="475" mass="52426">MLFNSFEFWMFFAAVMLACQVSPPRGARAILVVASFAFYGMWDTRLMLLLAACVVFNFFTGLAIGGALQAGRGAKALLAFAVAANLGLLGFFKYFGFFVASLSSLATLPAGVLALHVVLPVAISFYTFEAISYNVDVYRGNVPARRNFVDFALFISFFPHLVAGPIIRPGHFFPQLAAHRRLSGEDLRWGAVQIVKGLIKKTVFADNFAVIANAYFNGGVGESGALAAWIGTLAFSMQIYFDFAGYTDIARGCARLLGYEFPPNFERPYLAANIAEFWRRWHISLSTWLRDYLYIPLGGNRRGKARVYVNLLITMGLGGLWHGASWNFLAWGLYHGILLAAHRAWREWRGAPPPVGAVRHALGRAAATAVTFLGVTLGWVAFRAPDFATTWKVLGDLFAGSLAPDLSLPDRFLPLIIATLLWVVLDRDRRLQYWLSSGAGFAGMLKVSSAFALALLVLELFSRTDISVPFIYFQF</sequence>
<evidence type="ECO:0000256" key="3">
    <source>
        <dbReference type="ARBA" id="ARBA00010323"/>
    </source>
</evidence>
<evidence type="ECO:0000256" key="14">
    <source>
        <dbReference type="SAM" id="Phobius"/>
    </source>
</evidence>
<keyword evidence="11 13" id="KW-0012">Acyltransferase</keyword>
<comment type="caution">
    <text evidence="15">The sequence shown here is derived from an EMBL/GenBank/DDBJ whole genome shotgun (WGS) entry which is preliminary data.</text>
</comment>